<proteinExistence type="inferred from homology"/>
<feature type="region of interest" description="Disordered" evidence="11">
    <location>
        <begin position="47"/>
        <end position="148"/>
    </location>
</feature>
<accession>A0A8X6TIT3</accession>
<evidence type="ECO:0000256" key="1">
    <source>
        <dbReference type="ARBA" id="ARBA00000798"/>
    </source>
</evidence>
<dbReference type="GO" id="GO:0030527">
    <property type="term" value="F:structural constituent of chromatin"/>
    <property type="evidence" value="ECO:0007669"/>
    <property type="project" value="InterPro"/>
</dbReference>
<dbReference type="EMBL" id="BMAW01009525">
    <property type="protein sequence ID" value="GFT14276.1"/>
    <property type="molecule type" value="Genomic_DNA"/>
</dbReference>
<evidence type="ECO:0000313" key="14">
    <source>
        <dbReference type="EMBL" id="GFT14276.1"/>
    </source>
</evidence>
<evidence type="ECO:0000256" key="9">
    <source>
        <dbReference type="ARBA" id="ARBA00037868"/>
    </source>
</evidence>
<dbReference type="PROSITE" id="PS50035">
    <property type="entry name" value="PLD"/>
    <property type="match status" value="2"/>
</dbReference>
<dbReference type="PANTHER" id="PTHR18896:SF76">
    <property type="entry name" value="PHOSPHOLIPASE"/>
    <property type="match status" value="1"/>
</dbReference>
<keyword evidence="5 10" id="KW-0442">Lipid degradation</keyword>
<evidence type="ECO:0000256" key="2">
    <source>
        <dbReference type="ARBA" id="ARBA00008664"/>
    </source>
</evidence>
<dbReference type="CDD" id="cd09141">
    <property type="entry name" value="PLDc_vPLD1_2_yPLD_like_2"/>
    <property type="match status" value="1"/>
</dbReference>
<evidence type="ECO:0000313" key="15">
    <source>
        <dbReference type="Proteomes" id="UP000887013"/>
    </source>
</evidence>
<feature type="compositionally biased region" description="Basic residues" evidence="11">
    <location>
        <begin position="95"/>
        <end position="115"/>
    </location>
</feature>
<evidence type="ECO:0000256" key="11">
    <source>
        <dbReference type="SAM" id="MobiDB-lite"/>
    </source>
</evidence>
<evidence type="ECO:0000256" key="3">
    <source>
        <dbReference type="ARBA" id="ARBA00022737"/>
    </source>
</evidence>
<dbReference type="FunFam" id="3.30.870.10:FF:000011">
    <property type="entry name" value="Phospholipase"/>
    <property type="match status" value="1"/>
</dbReference>
<dbReference type="InterPro" id="IPR036871">
    <property type="entry name" value="PX_dom_sf"/>
</dbReference>
<dbReference type="SMART" id="SM00312">
    <property type="entry name" value="PX"/>
    <property type="match status" value="1"/>
</dbReference>
<dbReference type="GO" id="GO:0035556">
    <property type="term" value="P:intracellular signal transduction"/>
    <property type="evidence" value="ECO:0007669"/>
    <property type="project" value="InterPro"/>
</dbReference>
<dbReference type="GO" id="GO:0003677">
    <property type="term" value="F:DNA binding"/>
    <property type="evidence" value="ECO:0007669"/>
    <property type="project" value="InterPro"/>
</dbReference>
<feature type="domain" description="PX" evidence="13">
    <location>
        <begin position="236"/>
        <end position="369"/>
    </location>
</feature>
<keyword evidence="6" id="KW-0443">Lipid metabolism</keyword>
<dbReference type="Gene3D" id="3.30.1520.10">
    <property type="entry name" value="Phox-like domain"/>
    <property type="match status" value="1"/>
</dbReference>
<dbReference type="Proteomes" id="UP000887013">
    <property type="component" value="Unassembled WGS sequence"/>
</dbReference>
<dbReference type="InterPro" id="IPR025202">
    <property type="entry name" value="PLD-like_dom"/>
</dbReference>
<dbReference type="InterPro" id="IPR005819">
    <property type="entry name" value="H1/H5"/>
</dbReference>
<dbReference type="PANTHER" id="PTHR18896">
    <property type="entry name" value="PHOSPHOLIPASE D"/>
    <property type="match status" value="1"/>
</dbReference>
<dbReference type="InterPro" id="IPR011993">
    <property type="entry name" value="PH-like_dom_sf"/>
</dbReference>
<evidence type="ECO:0000256" key="7">
    <source>
        <dbReference type="ARBA" id="ARBA00023242"/>
    </source>
</evidence>
<dbReference type="Gene3D" id="3.30.870.10">
    <property type="entry name" value="Endonuclease Chain A"/>
    <property type="match status" value="3"/>
</dbReference>
<dbReference type="FunFam" id="3.30.870.10:FF:000036">
    <property type="entry name" value="Phospholipase"/>
    <property type="match status" value="1"/>
</dbReference>
<keyword evidence="4 10" id="KW-0378">Hydrolase</keyword>
<organism evidence="14 15">
    <name type="scientific">Nephila pilipes</name>
    <name type="common">Giant wood spider</name>
    <name type="synonym">Nephila maculata</name>
    <dbReference type="NCBI Taxonomy" id="299642"/>
    <lineage>
        <taxon>Eukaryota</taxon>
        <taxon>Metazoa</taxon>
        <taxon>Ecdysozoa</taxon>
        <taxon>Arthropoda</taxon>
        <taxon>Chelicerata</taxon>
        <taxon>Arachnida</taxon>
        <taxon>Araneae</taxon>
        <taxon>Araneomorphae</taxon>
        <taxon>Entelegynae</taxon>
        <taxon>Araneoidea</taxon>
        <taxon>Nephilidae</taxon>
        <taxon>Nephila</taxon>
    </lineage>
</organism>
<dbReference type="OrthoDB" id="14911at2759"/>
<comment type="subcellular location">
    <subcellularLocation>
        <location evidence="9">Endomembrane system</location>
        <topology evidence="9">Lipid-anchor</topology>
    </subcellularLocation>
</comment>
<keyword evidence="8" id="KW-0449">Lipoprotein</keyword>
<comment type="caution">
    <text evidence="14">The sequence shown here is derived from an EMBL/GenBank/DDBJ whole genome shotgun (WGS) entry which is preliminary data.</text>
</comment>
<dbReference type="GO" id="GO:0000786">
    <property type="term" value="C:nucleosome"/>
    <property type="evidence" value="ECO:0007669"/>
    <property type="project" value="InterPro"/>
</dbReference>
<dbReference type="PROSITE" id="PS50195">
    <property type="entry name" value="PX"/>
    <property type="match status" value="1"/>
</dbReference>
<dbReference type="GO" id="GO:0006334">
    <property type="term" value="P:nucleosome assembly"/>
    <property type="evidence" value="ECO:0007669"/>
    <property type="project" value="InterPro"/>
</dbReference>
<dbReference type="InterPro" id="IPR016555">
    <property type="entry name" value="PLipase_D_euk"/>
</dbReference>
<dbReference type="SUPFAM" id="SSF50729">
    <property type="entry name" value="PH domain-like"/>
    <property type="match status" value="1"/>
</dbReference>
<protein>
    <recommendedName>
        <fullName evidence="10">Phospholipase</fullName>
        <ecNumber evidence="10">3.1.4.4</ecNumber>
    </recommendedName>
</protein>
<evidence type="ECO:0000259" key="12">
    <source>
        <dbReference type="PROSITE" id="PS50035"/>
    </source>
</evidence>
<dbReference type="GO" id="GO:0012505">
    <property type="term" value="C:endomembrane system"/>
    <property type="evidence" value="ECO:0007669"/>
    <property type="project" value="UniProtKB-SubCell"/>
</dbReference>
<dbReference type="Pfam" id="PF00614">
    <property type="entry name" value="PLDc"/>
    <property type="match status" value="1"/>
</dbReference>
<dbReference type="CDD" id="cd09138">
    <property type="entry name" value="PLDc_vPLD1_2_yPLD_like_1"/>
    <property type="match status" value="1"/>
</dbReference>
<feature type="domain" description="PLD phosphodiesterase" evidence="12">
    <location>
        <begin position="1100"/>
        <end position="1127"/>
    </location>
</feature>
<comment type="catalytic activity">
    <reaction evidence="1 10">
        <text>a 1,2-diacyl-sn-glycero-3-phosphocholine + H2O = a 1,2-diacyl-sn-glycero-3-phosphate + choline + H(+)</text>
        <dbReference type="Rhea" id="RHEA:14445"/>
        <dbReference type="ChEBI" id="CHEBI:15354"/>
        <dbReference type="ChEBI" id="CHEBI:15377"/>
        <dbReference type="ChEBI" id="CHEBI:15378"/>
        <dbReference type="ChEBI" id="CHEBI:57643"/>
        <dbReference type="ChEBI" id="CHEBI:58608"/>
        <dbReference type="EC" id="3.1.4.4"/>
    </reaction>
</comment>
<dbReference type="GO" id="GO:0006654">
    <property type="term" value="P:phosphatidic acid biosynthetic process"/>
    <property type="evidence" value="ECO:0007669"/>
    <property type="project" value="InterPro"/>
</dbReference>
<dbReference type="GO" id="GO:0009395">
    <property type="term" value="P:phospholipid catabolic process"/>
    <property type="evidence" value="ECO:0007669"/>
    <property type="project" value="TreeGrafter"/>
</dbReference>
<gene>
    <name evidence="14" type="primary">PLD1</name>
    <name evidence="14" type="ORF">NPIL_390371</name>
</gene>
<feature type="domain" description="PLD phosphodiesterase" evidence="12">
    <location>
        <begin position="618"/>
        <end position="645"/>
    </location>
</feature>
<keyword evidence="7" id="KW-0539">Nucleus</keyword>
<comment type="similarity">
    <text evidence="2 10">Belongs to the phospholipase D family.</text>
</comment>
<keyword evidence="3" id="KW-0677">Repeat</keyword>
<dbReference type="SMART" id="SM00155">
    <property type="entry name" value="PLDc"/>
    <property type="match status" value="2"/>
</dbReference>
<dbReference type="Gene3D" id="1.10.10.10">
    <property type="entry name" value="Winged helix-like DNA-binding domain superfamily/Winged helix DNA-binding domain"/>
    <property type="match status" value="1"/>
</dbReference>
<dbReference type="InterPro" id="IPR036388">
    <property type="entry name" value="WH-like_DNA-bd_sf"/>
</dbReference>
<feature type="compositionally biased region" description="Basic residues" evidence="11">
    <location>
        <begin position="72"/>
        <end position="89"/>
    </location>
</feature>
<dbReference type="GO" id="GO:0060627">
    <property type="term" value="P:regulation of vesicle-mediated transport"/>
    <property type="evidence" value="ECO:0007669"/>
    <property type="project" value="TreeGrafter"/>
</dbReference>
<dbReference type="EC" id="3.1.4.4" evidence="10"/>
<evidence type="ECO:0000256" key="4">
    <source>
        <dbReference type="ARBA" id="ARBA00022801"/>
    </source>
</evidence>
<dbReference type="InterPro" id="IPR001683">
    <property type="entry name" value="PX_dom"/>
</dbReference>
<dbReference type="Gene3D" id="2.30.29.30">
    <property type="entry name" value="Pleckstrin-homology domain (PH domain)/Phosphotyrosine-binding domain (PTB)"/>
    <property type="match status" value="1"/>
</dbReference>
<dbReference type="Pfam" id="PF13091">
    <property type="entry name" value="PLDc_2"/>
    <property type="match status" value="1"/>
</dbReference>
<dbReference type="Pfam" id="PF00787">
    <property type="entry name" value="PX"/>
    <property type="match status" value="1"/>
</dbReference>
<dbReference type="PRINTS" id="PR00624">
    <property type="entry name" value="HISTONEH5"/>
</dbReference>
<evidence type="ECO:0000256" key="6">
    <source>
        <dbReference type="ARBA" id="ARBA00023098"/>
    </source>
</evidence>
<dbReference type="GO" id="GO:0035091">
    <property type="term" value="F:phosphatidylinositol binding"/>
    <property type="evidence" value="ECO:0007669"/>
    <property type="project" value="InterPro"/>
</dbReference>
<dbReference type="CDD" id="cd01254">
    <property type="entry name" value="PH_PLD"/>
    <property type="match status" value="1"/>
</dbReference>
<keyword evidence="15" id="KW-1185">Reference proteome</keyword>
<dbReference type="InterPro" id="IPR015679">
    <property type="entry name" value="PLipase_D_fam"/>
</dbReference>
<name>A0A8X6TIT3_NEPPI</name>
<sequence length="1285" mass="145951">MKGMTTRLDLAYGLARFNEISRSDYSIHHKSNKKYLKSAVVSGGLVQTKGKGATGSFRIGGGSAGGKEKKAPAKPKKAAAVKASPKKPKATTPKKVAKPKKAAVQKPKKSPKKAKPAAAKKAAKPKAAKPAATKAKKPKATPKKAAAKKGKNGINYGFNMANSVSTNDLIEMTPQESNITDGDSDYEDLPSPDVEGDDTDDICHSDDFTAPNFTKVHDVPLAFKDPSVNMLIPGCPINIKIVDVERHPATHMLNPNLYVLELQHGPYQWTVKKRYKHFQHLHQQLTLFRTGLSIPIPTKRHKARRKSCRKVERSRLPRFPKRPDALLTSDKISHRAEQLEEYLKNVLRIPLYRNHHETMDFLEICPLSFVSNLGRKRKEGLIQKRSGGHRISTGCFRLKRGFIDWCGRWRWRWLLIKDNFVAYVKPEDGRVRSILLMDQGFRVECGFVSTGIHHGLQISNLSRHLLVRCWTRRKAREWSESLQEAAKTTARDFTQPNRYGAFCPIRNNSECRWFIDGATYFEAVAETLEKAKEEIFIADWWLSPEIYMKRPVIQGEIWRLDHILKRKAQQGVKVFVLLYKEVELALGINSLYSKQQLVSMHPNIKVLRHPDHVTNGTLLWAHHEKLVCVDQTYAFLGGIDLCYGRWDDFQHRLTDLGGVGRKSSQVTLGGDVKALKVSQSPQLRRSHSMSEIGNELSAKLSERWKLVRHSLLPQPSPLSTAERSKTDSSEDIEPIKINIEVATPTSSQIITPPSEEKKSLAEEIEYPSSHLKAVDNEECAKKKYLSRKLKAKRVMQAVVRLQGLKKQAHNKSLESITNFDSLDLPDSDMRRTNSEIALNELGLQGSPKLWIGKDYINFIIKDFEHLHKPYQDLIDRHTTPRMPWHDIGCFVQGAAARDVSRHFIQRWNFTKFEKAKYYDRYPWLIPKSYEGCESIPRLNISSTKKLFCANCQILRSVSTWSAGMKTMEHSIHTAYLDVIQNAKHYIYIENQFFISQSSGHRDVLNGIGEALFRRILLAHKNKETFRVYVVMPLLPAFEGEIGTGTGTAIQAITHWNYASICRGPDSLYQRLLHEVGDPNAYITFYGLRKHGLLNERIFTELVYVHSKLLIADDRIVIIGSANINDRSLLGNRDSEMCLIVEDVDFEKTLMNGKSYEAGHFACSLRRTLFREHLGLLDQGNQSIDIRDPVCESFYKEVWIKTAALNTSIYDKVFRCIPSDEVHSFDELKEYLSKPNMAVSDPETALNLLSGIQGHLVLMPFFFLCNENLTPGAGTKESLMPVCLWT</sequence>
<evidence type="ECO:0000256" key="8">
    <source>
        <dbReference type="ARBA" id="ARBA00023288"/>
    </source>
</evidence>
<dbReference type="GO" id="GO:0004630">
    <property type="term" value="F:phospholipase D activity"/>
    <property type="evidence" value="ECO:0007669"/>
    <property type="project" value="UniProtKB-UniRule"/>
</dbReference>
<dbReference type="SUPFAM" id="SSF64268">
    <property type="entry name" value="PX domain"/>
    <property type="match status" value="1"/>
</dbReference>
<dbReference type="InterPro" id="IPR001736">
    <property type="entry name" value="PLipase_D/transphosphatidylase"/>
</dbReference>
<reference evidence="14" key="1">
    <citation type="submission" date="2020-08" db="EMBL/GenBank/DDBJ databases">
        <title>Multicomponent nature underlies the extraordinary mechanical properties of spider dragline silk.</title>
        <authorList>
            <person name="Kono N."/>
            <person name="Nakamura H."/>
            <person name="Mori M."/>
            <person name="Yoshida Y."/>
            <person name="Ohtoshi R."/>
            <person name="Malay A.D."/>
            <person name="Moran D.A.P."/>
            <person name="Tomita M."/>
            <person name="Numata K."/>
            <person name="Arakawa K."/>
        </authorList>
    </citation>
    <scope>NUCLEOTIDE SEQUENCE</scope>
</reference>
<dbReference type="SUPFAM" id="SSF56024">
    <property type="entry name" value="Phospholipase D/nuclease"/>
    <property type="match status" value="2"/>
</dbReference>
<evidence type="ECO:0000259" key="13">
    <source>
        <dbReference type="PROSITE" id="PS50195"/>
    </source>
</evidence>
<dbReference type="PIRSF" id="PIRSF009376">
    <property type="entry name" value="Phospholipase_D_euk"/>
    <property type="match status" value="1"/>
</dbReference>
<evidence type="ECO:0000256" key="5">
    <source>
        <dbReference type="ARBA" id="ARBA00022963"/>
    </source>
</evidence>
<feature type="compositionally biased region" description="Basic residues" evidence="11">
    <location>
        <begin position="134"/>
        <end position="148"/>
    </location>
</feature>
<evidence type="ECO:0000256" key="10">
    <source>
        <dbReference type="PIRNR" id="PIRNR009376"/>
    </source>
</evidence>
<dbReference type="CDD" id="cd06895">
    <property type="entry name" value="PX_PLD"/>
    <property type="match status" value="1"/>
</dbReference>